<dbReference type="PANTHER" id="PTHR32096:SF151">
    <property type="entry name" value="OS01G0656400 PROTEIN"/>
    <property type="match status" value="1"/>
</dbReference>
<keyword evidence="4" id="KW-0804">Transcription</keyword>
<dbReference type="FunFam" id="2.20.25.80:FF:000009">
    <property type="entry name" value="WRKY transcription factor 53"/>
    <property type="match status" value="1"/>
</dbReference>
<dbReference type="SUPFAM" id="SSF118290">
    <property type="entry name" value="WRKY DNA-binding domain"/>
    <property type="match status" value="1"/>
</dbReference>
<dbReference type="InterPro" id="IPR036576">
    <property type="entry name" value="WRKY_dom_sf"/>
</dbReference>
<gene>
    <name evidence="8" type="ORF">FCM35_KLT15837</name>
</gene>
<evidence type="ECO:0000313" key="9">
    <source>
        <dbReference type="Proteomes" id="UP000623129"/>
    </source>
</evidence>
<sequence>MEGCFLVTELNQMKDLVRQFQVYLEQPSSSIEPCKDLASKMHLSIEKSLNFAKNFGLVETRASESDSLVSASGSPISESFDQAYKNQDGKEVSKKRKTMPKWRNQVTVNTNCGAVGSLEDGYSWRKYGQKDILGAKYPRGYYRCTHRHSQGCLATKQVQRTDENAMVLDVTYNGIHTCQQKNTKPNSNLLIAKQALDQHRDQDTKQIKSFKPEVECKTEYEFDSDLMQLPVPSFLSDFSETTNFFMHSDISNYGDFNDWIPMASSSTNSPVPEMDFAIEKLEFDPNFSMDASCFFT</sequence>
<proteinExistence type="inferred from homology"/>
<keyword evidence="2" id="KW-0805">Transcription regulation</keyword>
<dbReference type="PANTHER" id="PTHR32096">
    <property type="entry name" value="WRKY TRANSCRIPTION FACTOR 30-RELATED-RELATED"/>
    <property type="match status" value="1"/>
</dbReference>
<dbReference type="InterPro" id="IPR044810">
    <property type="entry name" value="WRKY_plant"/>
</dbReference>
<dbReference type="GO" id="GO:0005634">
    <property type="term" value="C:nucleus"/>
    <property type="evidence" value="ECO:0007669"/>
    <property type="project" value="UniProtKB-SubCell"/>
</dbReference>
<dbReference type="GO" id="GO:0003700">
    <property type="term" value="F:DNA-binding transcription factor activity"/>
    <property type="evidence" value="ECO:0007669"/>
    <property type="project" value="InterPro"/>
</dbReference>
<dbReference type="AlphaFoldDB" id="A0A833RJ26"/>
<name>A0A833RJ26_9POAL</name>
<dbReference type="Gene3D" id="2.20.25.80">
    <property type="entry name" value="WRKY domain"/>
    <property type="match status" value="1"/>
</dbReference>
<dbReference type="EMBL" id="SWLB01000003">
    <property type="protein sequence ID" value="KAF3340066.1"/>
    <property type="molecule type" value="Genomic_DNA"/>
</dbReference>
<dbReference type="GO" id="GO:0000976">
    <property type="term" value="F:transcription cis-regulatory region binding"/>
    <property type="evidence" value="ECO:0007669"/>
    <property type="project" value="TreeGrafter"/>
</dbReference>
<evidence type="ECO:0000256" key="1">
    <source>
        <dbReference type="ARBA" id="ARBA00004123"/>
    </source>
</evidence>
<evidence type="ECO:0000256" key="4">
    <source>
        <dbReference type="ARBA" id="ARBA00023163"/>
    </source>
</evidence>
<dbReference type="GO" id="GO:0010150">
    <property type="term" value="P:leaf senescence"/>
    <property type="evidence" value="ECO:0007669"/>
    <property type="project" value="UniProtKB-ARBA"/>
</dbReference>
<evidence type="ECO:0000259" key="7">
    <source>
        <dbReference type="PROSITE" id="PS50811"/>
    </source>
</evidence>
<keyword evidence="3" id="KW-0238">DNA-binding</keyword>
<dbReference type="SMART" id="SM00774">
    <property type="entry name" value="WRKY"/>
    <property type="match status" value="1"/>
</dbReference>
<comment type="caution">
    <text evidence="8">The sequence shown here is derived from an EMBL/GenBank/DDBJ whole genome shotgun (WGS) entry which is preliminary data.</text>
</comment>
<evidence type="ECO:0000313" key="8">
    <source>
        <dbReference type="EMBL" id="KAF3340066.1"/>
    </source>
</evidence>
<feature type="domain" description="WRKY" evidence="7">
    <location>
        <begin position="113"/>
        <end position="176"/>
    </location>
</feature>
<dbReference type="GO" id="GO:0010193">
    <property type="term" value="P:response to ozone"/>
    <property type="evidence" value="ECO:0007669"/>
    <property type="project" value="UniProtKB-ARBA"/>
</dbReference>
<keyword evidence="5" id="KW-0539">Nucleus</keyword>
<dbReference type="InterPro" id="IPR003657">
    <property type="entry name" value="WRKY_dom"/>
</dbReference>
<protein>
    <submittedName>
        <fullName evidence="8">Putative WRKY transcription factor 53</fullName>
    </submittedName>
</protein>
<evidence type="ECO:0000256" key="5">
    <source>
        <dbReference type="ARBA" id="ARBA00023242"/>
    </source>
</evidence>
<reference evidence="8" key="1">
    <citation type="submission" date="2020-01" db="EMBL/GenBank/DDBJ databases">
        <title>Genome sequence of Kobresia littledalei, the first chromosome-level genome in the family Cyperaceae.</title>
        <authorList>
            <person name="Qu G."/>
        </authorList>
    </citation>
    <scope>NUCLEOTIDE SEQUENCE</scope>
    <source>
        <strain evidence="8">C.B.Clarke</strain>
        <tissue evidence="8">Leaf</tissue>
    </source>
</reference>
<evidence type="ECO:0000256" key="6">
    <source>
        <dbReference type="ARBA" id="ARBA00060850"/>
    </source>
</evidence>
<dbReference type="Pfam" id="PF03106">
    <property type="entry name" value="WRKY"/>
    <property type="match status" value="1"/>
</dbReference>
<dbReference type="OrthoDB" id="1888929at2759"/>
<evidence type="ECO:0000256" key="2">
    <source>
        <dbReference type="ARBA" id="ARBA00023015"/>
    </source>
</evidence>
<comment type="subcellular location">
    <subcellularLocation>
        <location evidence="1">Nucleus</location>
    </subcellularLocation>
</comment>
<accession>A0A833RJ26</accession>
<dbReference type="Proteomes" id="UP000623129">
    <property type="component" value="Unassembled WGS sequence"/>
</dbReference>
<dbReference type="GO" id="GO:0042542">
    <property type="term" value="P:response to hydrogen peroxide"/>
    <property type="evidence" value="ECO:0007669"/>
    <property type="project" value="UniProtKB-ARBA"/>
</dbReference>
<keyword evidence="9" id="KW-1185">Reference proteome</keyword>
<comment type="similarity">
    <text evidence="6">Belongs to the WRKY group III family.</text>
</comment>
<dbReference type="PROSITE" id="PS50811">
    <property type="entry name" value="WRKY"/>
    <property type="match status" value="1"/>
</dbReference>
<evidence type="ECO:0000256" key="3">
    <source>
        <dbReference type="ARBA" id="ARBA00023125"/>
    </source>
</evidence>
<dbReference type="GO" id="GO:0009751">
    <property type="term" value="P:response to salicylic acid"/>
    <property type="evidence" value="ECO:0007669"/>
    <property type="project" value="UniProtKB-ARBA"/>
</dbReference>
<organism evidence="8 9">
    <name type="scientific">Carex littledalei</name>
    <dbReference type="NCBI Taxonomy" id="544730"/>
    <lineage>
        <taxon>Eukaryota</taxon>
        <taxon>Viridiplantae</taxon>
        <taxon>Streptophyta</taxon>
        <taxon>Embryophyta</taxon>
        <taxon>Tracheophyta</taxon>
        <taxon>Spermatophyta</taxon>
        <taxon>Magnoliopsida</taxon>
        <taxon>Liliopsida</taxon>
        <taxon>Poales</taxon>
        <taxon>Cyperaceae</taxon>
        <taxon>Cyperoideae</taxon>
        <taxon>Cariceae</taxon>
        <taxon>Carex</taxon>
        <taxon>Carex subgen. Euthyceras</taxon>
    </lineage>
</organism>